<evidence type="ECO:0000256" key="4">
    <source>
        <dbReference type="ARBA" id="ARBA00022801"/>
    </source>
</evidence>
<dbReference type="PANTHER" id="PTHR43390:SF1">
    <property type="entry name" value="CHLOROPLAST PROCESSING PEPTIDASE"/>
    <property type="match status" value="1"/>
</dbReference>
<dbReference type="GO" id="GO:0004252">
    <property type="term" value="F:serine-type endopeptidase activity"/>
    <property type="evidence" value="ECO:0007669"/>
    <property type="project" value="InterPro"/>
</dbReference>
<feature type="compositionally biased region" description="Basic and acidic residues" evidence="6">
    <location>
        <begin position="45"/>
        <end position="60"/>
    </location>
</feature>
<evidence type="ECO:0000256" key="1">
    <source>
        <dbReference type="ARBA" id="ARBA00004401"/>
    </source>
</evidence>
<evidence type="ECO:0000313" key="9">
    <source>
        <dbReference type="EMBL" id="WYJ91213.1"/>
    </source>
</evidence>
<dbReference type="EMBL" id="NGMM01000027">
    <property type="protein sequence ID" value="OTP06702.1"/>
    <property type="molecule type" value="Genomic_DNA"/>
</dbReference>
<feature type="domain" description="Peptidase S26" evidence="7">
    <location>
        <begin position="112"/>
        <end position="274"/>
    </location>
</feature>
<dbReference type="InterPro" id="IPR019756">
    <property type="entry name" value="Pept_S26A_signal_pept_1_Ser-AS"/>
</dbReference>
<evidence type="ECO:0000313" key="10">
    <source>
        <dbReference type="Proteomes" id="UP000195141"/>
    </source>
</evidence>
<reference evidence="8" key="1">
    <citation type="submission" date="2017-05" db="EMBL/GenBank/DDBJ databases">
        <title>The Genome Sequence of Enterococcus sp. 9E7_DIV0242.</title>
        <authorList>
            <consortium name="The Broad Institute Genomics Platform"/>
            <consortium name="The Broad Institute Genomic Center for Infectious Diseases"/>
            <person name="Earl A."/>
            <person name="Manson A."/>
            <person name="Schwartman J."/>
            <person name="Gilmore M."/>
            <person name="Abouelleil A."/>
            <person name="Cao P."/>
            <person name="Chapman S."/>
            <person name="Cusick C."/>
            <person name="Shea T."/>
            <person name="Young S."/>
            <person name="Neafsey D."/>
            <person name="Nusbaum C."/>
            <person name="Birren B."/>
        </authorList>
    </citation>
    <scope>NUCLEOTIDE SEQUENCE [LARGE SCALE GENOMIC DNA]</scope>
    <source>
        <strain evidence="8">9E7_DIV0242</strain>
    </source>
</reference>
<reference evidence="9" key="2">
    <citation type="submission" date="2017-05" db="EMBL/GenBank/DDBJ databases">
        <authorList>
            <consortium name="The Broad Institute Genomics Platform"/>
            <consortium name="The Broad Institute Genomic Center for Infectious Diseases"/>
            <person name="Earl A."/>
            <person name="Manson A."/>
            <person name="Schwartman J."/>
            <person name="Gilmore M."/>
            <person name="Abouelleil A."/>
            <person name="Cao P."/>
            <person name="Chapman S."/>
            <person name="Cusick C."/>
            <person name="Shea T."/>
            <person name="Young S."/>
            <person name="Neafsey D."/>
            <person name="Nusbaum C."/>
            <person name="Birren B."/>
        </authorList>
    </citation>
    <scope>NUCLEOTIDE SEQUENCE</scope>
    <source>
        <strain evidence="9">9E7_DIV0242</strain>
    </source>
</reference>
<dbReference type="SUPFAM" id="SSF51306">
    <property type="entry name" value="LexA/Signal peptidase"/>
    <property type="match status" value="1"/>
</dbReference>
<organism evidence="8">
    <name type="scientific">Candidatus Enterococcus clewellii</name>
    <dbReference type="NCBI Taxonomy" id="1834193"/>
    <lineage>
        <taxon>Bacteria</taxon>
        <taxon>Bacillati</taxon>
        <taxon>Bacillota</taxon>
        <taxon>Bacilli</taxon>
        <taxon>Lactobacillales</taxon>
        <taxon>Enterococcaceae</taxon>
        <taxon>Enterococcus</taxon>
    </lineage>
</organism>
<evidence type="ECO:0000256" key="5">
    <source>
        <dbReference type="RuleBase" id="RU362042"/>
    </source>
</evidence>
<comment type="similarity">
    <text evidence="2 5">Belongs to the peptidase S26 family.</text>
</comment>
<reference evidence="9" key="3">
    <citation type="submission" date="2024-03" db="EMBL/GenBank/DDBJ databases">
        <title>The Genome Sequence of Enterococcus sp. DIV0242b.</title>
        <authorList>
            <consortium name="The Broad Institute Genomics Platform"/>
            <consortium name="The Broad Institute Microbial Omics Core"/>
            <consortium name="The Broad Institute Genomic Center for Infectious Diseases"/>
            <person name="Earl A."/>
            <person name="Manson A."/>
            <person name="Gilmore M."/>
            <person name="Schwartman J."/>
            <person name="Shea T."/>
            <person name="Abouelleil A."/>
            <person name="Cao P."/>
            <person name="Chapman S."/>
            <person name="Cusick C."/>
            <person name="Young S."/>
            <person name="Neafsey D."/>
            <person name="Nusbaum C."/>
            <person name="Birren B."/>
        </authorList>
    </citation>
    <scope>NUCLEOTIDE SEQUENCE</scope>
    <source>
        <strain evidence="9">9E7_DIV0242</strain>
    </source>
</reference>
<keyword evidence="5" id="KW-0812">Transmembrane</keyword>
<feature type="transmembrane region" description="Helical" evidence="5">
    <location>
        <begin position="111"/>
        <end position="133"/>
    </location>
</feature>
<dbReference type="PRINTS" id="PR00727">
    <property type="entry name" value="LEADERPTASE"/>
</dbReference>
<feature type="compositionally biased region" description="Basic residues" evidence="6">
    <location>
        <begin position="79"/>
        <end position="89"/>
    </location>
</feature>
<protein>
    <recommendedName>
        <fullName evidence="5">Signal peptidase I</fullName>
        <ecNumber evidence="5">3.4.21.89</ecNumber>
    </recommendedName>
</protein>
<evidence type="ECO:0000313" key="8">
    <source>
        <dbReference type="EMBL" id="OTP06702.1"/>
    </source>
</evidence>
<evidence type="ECO:0000256" key="6">
    <source>
        <dbReference type="SAM" id="MobiDB-lite"/>
    </source>
</evidence>
<dbReference type="NCBIfam" id="TIGR02227">
    <property type="entry name" value="sigpep_I_bact"/>
    <property type="match status" value="1"/>
</dbReference>
<evidence type="ECO:0000256" key="2">
    <source>
        <dbReference type="ARBA" id="ARBA00009370"/>
    </source>
</evidence>
<accession>A0A242JUX8</accession>
<comment type="catalytic activity">
    <reaction evidence="5">
        <text>Cleavage of hydrophobic, N-terminal signal or leader sequences from secreted and periplasmic proteins.</text>
        <dbReference type="EC" id="3.4.21.89"/>
    </reaction>
</comment>
<dbReference type="EC" id="3.4.21.89" evidence="5"/>
<dbReference type="GO" id="GO:0009003">
    <property type="term" value="F:signal peptidase activity"/>
    <property type="evidence" value="ECO:0007669"/>
    <property type="project" value="UniProtKB-EC"/>
</dbReference>
<dbReference type="EMBL" id="CP147247">
    <property type="protein sequence ID" value="WYJ91213.1"/>
    <property type="molecule type" value="Genomic_DNA"/>
</dbReference>
<dbReference type="RefSeq" id="WP_249274577.1">
    <property type="nucleotide sequence ID" value="NZ_CP147247.1"/>
</dbReference>
<dbReference type="AlphaFoldDB" id="A0A242JUX8"/>
<feature type="region of interest" description="Disordered" evidence="6">
    <location>
        <begin position="1"/>
        <end position="64"/>
    </location>
</feature>
<evidence type="ECO:0000256" key="3">
    <source>
        <dbReference type="ARBA" id="ARBA00022670"/>
    </source>
</evidence>
<dbReference type="Pfam" id="PF10502">
    <property type="entry name" value="Peptidase_S26"/>
    <property type="match status" value="1"/>
</dbReference>
<keyword evidence="5" id="KW-0472">Membrane</keyword>
<dbReference type="InterPro" id="IPR000223">
    <property type="entry name" value="Pept_S26A_signal_pept_1"/>
</dbReference>
<comment type="subcellular location">
    <subcellularLocation>
        <location evidence="1">Cell membrane</location>
        <topology evidence="1">Single-pass type II membrane protein</topology>
    </subcellularLocation>
    <subcellularLocation>
        <location evidence="5">Membrane</location>
        <topology evidence="5">Single-pass type II membrane protein</topology>
    </subcellularLocation>
</comment>
<dbReference type="InterPro" id="IPR036286">
    <property type="entry name" value="LexA/Signal_pep-like_sf"/>
</dbReference>
<feature type="compositionally biased region" description="Polar residues" evidence="6">
    <location>
        <begin position="34"/>
        <end position="44"/>
    </location>
</feature>
<keyword evidence="10" id="KW-1185">Reference proteome</keyword>
<dbReference type="GO" id="GO:0005886">
    <property type="term" value="C:plasma membrane"/>
    <property type="evidence" value="ECO:0007669"/>
    <property type="project" value="UniProtKB-SubCell"/>
</dbReference>
<feature type="region of interest" description="Disordered" evidence="6">
    <location>
        <begin position="79"/>
        <end position="98"/>
    </location>
</feature>
<evidence type="ECO:0000259" key="7">
    <source>
        <dbReference type="Pfam" id="PF10502"/>
    </source>
</evidence>
<feature type="compositionally biased region" description="Basic and acidic residues" evidence="6">
    <location>
        <begin position="1"/>
        <end position="28"/>
    </location>
</feature>
<gene>
    <name evidence="9" type="ORF">A5888_002981</name>
    <name evidence="8" type="ORF">A5888_004218</name>
</gene>
<dbReference type="Gene3D" id="2.10.109.10">
    <property type="entry name" value="Umud Fragment, subunit A"/>
    <property type="match status" value="1"/>
</dbReference>
<keyword evidence="4 5" id="KW-0378">Hydrolase</keyword>
<dbReference type="CDD" id="cd06530">
    <property type="entry name" value="S26_SPase_I"/>
    <property type="match status" value="1"/>
</dbReference>
<dbReference type="PANTHER" id="PTHR43390">
    <property type="entry name" value="SIGNAL PEPTIDASE I"/>
    <property type="match status" value="1"/>
</dbReference>
<dbReference type="GO" id="GO:0006465">
    <property type="term" value="P:signal peptide processing"/>
    <property type="evidence" value="ECO:0007669"/>
    <property type="project" value="InterPro"/>
</dbReference>
<dbReference type="PROSITE" id="PS00501">
    <property type="entry name" value="SPASE_I_1"/>
    <property type="match status" value="1"/>
</dbReference>
<keyword evidence="3 5" id="KW-0645">Protease</keyword>
<keyword evidence="5" id="KW-1133">Transmembrane helix</keyword>
<name>A0A242JUX8_9ENTE</name>
<sequence length="282" mass="32653">MSQEIKQKKTERDSNDSLPKEIQWIEKTKKARVLQNNKKTSKTPPENRKVKKEKGNEQKKTSKYQAQLTANKRISKKLMRKTSQAKRSKCPSYKKGTGKKQHSLKMIRKRLLELWAAIISAVFIFLIVSSFFIKITKVSGYSMMPTLQDNNTVLVQKTASIERFDLVLFQRGKTQQIRRIIGLPGEQITYTDDFLYVNGEPVDEKFIIDEINEAQKNGGQYTADFQLHDINNENKLPKDSYLVLGDNREYGFDSREYGLIDRQQIIGIVKIRVWPLNGLSAF</sequence>
<dbReference type="Proteomes" id="UP000195141">
    <property type="component" value="Chromosome"/>
</dbReference>
<dbReference type="InterPro" id="IPR019533">
    <property type="entry name" value="Peptidase_S26"/>
</dbReference>
<proteinExistence type="inferred from homology"/>